<accession>A0AAI9YYU0</accession>
<organism evidence="2 3">
    <name type="scientific">Colletotrichum costaricense</name>
    <dbReference type="NCBI Taxonomy" id="1209916"/>
    <lineage>
        <taxon>Eukaryota</taxon>
        <taxon>Fungi</taxon>
        <taxon>Dikarya</taxon>
        <taxon>Ascomycota</taxon>
        <taxon>Pezizomycotina</taxon>
        <taxon>Sordariomycetes</taxon>
        <taxon>Hypocreomycetidae</taxon>
        <taxon>Glomerellales</taxon>
        <taxon>Glomerellaceae</taxon>
        <taxon>Colletotrichum</taxon>
        <taxon>Colletotrichum acutatum species complex</taxon>
    </lineage>
</organism>
<comment type="caution">
    <text evidence="2">The sequence shown here is derived from an EMBL/GenBank/DDBJ whole genome shotgun (WGS) entry which is preliminary data.</text>
</comment>
<proteinExistence type="predicted"/>
<keyword evidence="1" id="KW-0472">Membrane</keyword>
<evidence type="ECO:0000313" key="3">
    <source>
        <dbReference type="Proteomes" id="UP001240678"/>
    </source>
</evidence>
<protein>
    <submittedName>
        <fullName evidence="2">Uncharacterized protein</fullName>
    </submittedName>
</protein>
<feature type="non-terminal residue" evidence="2">
    <location>
        <position position="1"/>
    </location>
</feature>
<feature type="transmembrane region" description="Helical" evidence="1">
    <location>
        <begin position="45"/>
        <end position="63"/>
    </location>
</feature>
<reference evidence="2 3" key="1">
    <citation type="submission" date="2016-10" db="EMBL/GenBank/DDBJ databases">
        <title>The genome sequence of Colletotrichum fioriniae PJ7.</title>
        <authorList>
            <person name="Baroncelli R."/>
        </authorList>
    </citation>
    <scope>NUCLEOTIDE SEQUENCE [LARGE SCALE GENOMIC DNA]</scope>
    <source>
        <strain evidence="2 3">IMI 309622</strain>
    </source>
</reference>
<dbReference type="RefSeq" id="XP_060314483.1">
    <property type="nucleotide sequence ID" value="XM_060454783.1"/>
</dbReference>
<dbReference type="Proteomes" id="UP001240678">
    <property type="component" value="Unassembled WGS sequence"/>
</dbReference>
<evidence type="ECO:0000256" key="1">
    <source>
        <dbReference type="SAM" id="Phobius"/>
    </source>
</evidence>
<sequence>QLTSSIARTRRRPRSGRPWLSNICRVQSYVRYYYDFLTTDTTDTTARPFFVLFCAVILIFLGAQTRLHITPTSLASLFCRVQRTRSASPHTNLQLQLYLGCTQ</sequence>
<dbReference type="AlphaFoldDB" id="A0AAI9YYU0"/>
<name>A0AAI9YYU0_9PEZI</name>
<dbReference type="EMBL" id="MOOE01000006">
    <property type="protein sequence ID" value="KAK1528781.1"/>
    <property type="molecule type" value="Genomic_DNA"/>
</dbReference>
<dbReference type="GeneID" id="85338330"/>
<evidence type="ECO:0000313" key="2">
    <source>
        <dbReference type="EMBL" id="KAK1528781.1"/>
    </source>
</evidence>
<gene>
    <name evidence="2" type="ORF">CCOS01_06615</name>
</gene>
<keyword evidence="1" id="KW-1133">Transmembrane helix</keyword>
<keyword evidence="3" id="KW-1185">Reference proteome</keyword>
<keyword evidence="1" id="KW-0812">Transmembrane</keyword>